<evidence type="ECO:0000313" key="4">
    <source>
        <dbReference type="Proteomes" id="UP001203284"/>
    </source>
</evidence>
<keyword evidence="4" id="KW-1185">Reference proteome</keyword>
<name>A0ABT0DBZ8_9HYPH</name>
<organism evidence="3 4">
    <name type="scientific">Ancylobacter crimeensis</name>
    <dbReference type="NCBI Taxonomy" id="2579147"/>
    <lineage>
        <taxon>Bacteria</taxon>
        <taxon>Pseudomonadati</taxon>
        <taxon>Pseudomonadota</taxon>
        <taxon>Alphaproteobacteria</taxon>
        <taxon>Hyphomicrobiales</taxon>
        <taxon>Xanthobacteraceae</taxon>
        <taxon>Ancylobacter</taxon>
    </lineage>
</organism>
<comment type="caution">
    <text evidence="3">The sequence shown here is derived from an EMBL/GenBank/DDBJ whole genome shotgun (WGS) entry which is preliminary data.</text>
</comment>
<dbReference type="SUPFAM" id="SSF160443">
    <property type="entry name" value="SMR domain-like"/>
    <property type="match status" value="1"/>
</dbReference>
<evidence type="ECO:0000256" key="1">
    <source>
        <dbReference type="SAM" id="MobiDB-lite"/>
    </source>
</evidence>
<dbReference type="SMART" id="SM00463">
    <property type="entry name" value="SMR"/>
    <property type="match status" value="1"/>
</dbReference>
<dbReference type="PROSITE" id="PS50828">
    <property type="entry name" value="SMR"/>
    <property type="match status" value="1"/>
</dbReference>
<dbReference type="Pfam" id="PF01713">
    <property type="entry name" value="Smr"/>
    <property type="match status" value="1"/>
</dbReference>
<dbReference type="Proteomes" id="UP001203284">
    <property type="component" value="Unassembled WGS sequence"/>
</dbReference>
<accession>A0ABT0DBZ8</accession>
<reference evidence="3 4" key="1">
    <citation type="submission" date="2022-04" db="EMBL/GenBank/DDBJ databases">
        <authorList>
            <person name="Grouzdev D.S."/>
            <person name="Pantiukh K.S."/>
            <person name="Krutkina M.S."/>
        </authorList>
    </citation>
    <scope>NUCLEOTIDE SEQUENCE [LARGE SCALE GENOMIC DNA]</scope>
    <source>
        <strain evidence="3 4">6x-1</strain>
    </source>
</reference>
<feature type="domain" description="Smr" evidence="2">
    <location>
        <begin position="103"/>
        <end position="192"/>
    </location>
</feature>
<dbReference type="PANTHER" id="PTHR35562:SF2">
    <property type="entry name" value="DNA ENDONUCLEASE SMRA-RELATED"/>
    <property type="match status" value="1"/>
</dbReference>
<dbReference type="RefSeq" id="WP_247029258.1">
    <property type="nucleotide sequence ID" value="NZ_JALKCH010000006.1"/>
</dbReference>
<sequence>MSGWQNGRRRSRTLNPDERALWKYVTRDIERLHAPPPPAAPDAPKPVETASPPAEMPASTAGKAAPAVRPEPAPAPSAPPLAPMEPKLRRRLSRGVHEVEARIDLHGLTQAAAHHRLHSFLIGAQHAGYGVVLVITGKGSGEAGFSFDGGRGVLRRVVPQWLAEPALRSVVIGFETAARGHGGEGALYVRIRRARGYQP</sequence>
<feature type="compositionally biased region" description="Pro residues" evidence="1">
    <location>
        <begin position="34"/>
        <end position="44"/>
    </location>
</feature>
<dbReference type="PANTHER" id="PTHR35562">
    <property type="entry name" value="DNA ENDONUCLEASE SMRA-RELATED"/>
    <property type="match status" value="1"/>
</dbReference>
<dbReference type="EMBL" id="JALKCH010000006">
    <property type="protein sequence ID" value="MCK0197486.1"/>
    <property type="molecule type" value="Genomic_DNA"/>
</dbReference>
<evidence type="ECO:0000313" key="3">
    <source>
        <dbReference type="EMBL" id="MCK0197486.1"/>
    </source>
</evidence>
<feature type="compositionally biased region" description="Pro residues" evidence="1">
    <location>
        <begin position="69"/>
        <end position="83"/>
    </location>
</feature>
<evidence type="ECO:0000259" key="2">
    <source>
        <dbReference type="PROSITE" id="PS50828"/>
    </source>
</evidence>
<protein>
    <submittedName>
        <fullName evidence="3">Smr/MutS family protein</fullName>
    </submittedName>
</protein>
<dbReference type="InterPro" id="IPR036063">
    <property type="entry name" value="Smr_dom_sf"/>
</dbReference>
<feature type="region of interest" description="Disordered" evidence="1">
    <location>
        <begin position="1"/>
        <end position="20"/>
    </location>
</feature>
<gene>
    <name evidence="3" type="ORF">MWN34_11225</name>
</gene>
<dbReference type="Gene3D" id="3.30.1370.110">
    <property type="match status" value="1"/>
</dbReference>
<dbReference type="InterPro" id="IPR002625">
    <property type="entry name" value="Smr_dom"/>
</dbReference>
<proteinExistence type="predicted"/>
<feature type="region of interest" description="Disordered" evidence="1">
    <location>
        <begin position="32"/>
        <end position="85"/>
    </location>
</feature>